<dbReference type="PANTHER" id="PTHR44086">
    <property type="entry name" value="THIOSULFATE SULFURTRANSFERASE RDL2, MITOCHONDRIAL-RELATED"/>
    <property type="match status" value="1"/>
</dbReference>
<gene>
    <name evidence="2" type="ORF">BD809_101414</name>
</gene>
<proteinExistence type="predicted"/>
<evidence type="ECO:0000313" key="3">
    <source>
        <dbReference type="Proteomes" id="UP000324376"/>
    </source>
</evidence>
<dbReference type="InterPro" id="IPR001763">
    <property type="entry name" value="Rhodanese-like_dom"/>
</dbReference>
<dbReference type="SUPFAM" id="SSF52821">
    <property type="entry name" value="Rhodanese/Cell cycle control phosphatase"/>
    <property type="match status" value="1"/>
</dbReference>
<dbReference type="Proteomes" id="UP000324376">
    <property type="component" value="Unassembled WGS sequence"/>
</dbReference>
<dbReference type="EMBL" id="VNHU01000001">
    <property type="protein sequence ID" value="TYP77262.1"/>
    <property type="molecule type" value="Genomic_DNA"/>
</dbReference>
<dbReference type="GO" id="GO:0004792">
    <property type="term" value="F:thiosulfate-cyanide sulfurtransferase activity"/>
    <property type="evidence" value="ECO:0007669"/>
    <property type="project" value="TreeGrafter"/>
</dbReference>
<dbReference type="InterPro" id="IPR036873">
    <property type="entry name" value="Rhodanese-like_dom_sf"/>
</dbReference>
<keyword evidence="3" id="KW-1185">Reference proteome</keyword>
<protein>
    <submittedName>
        <fullName evidence="2">Rhodanese-related sulfurtransferase</fullName>
    </submittedName>
</protein>
<evidence type="ECO:0000313" key="2">
    <source>
        <dbReference type="EMBL" id="TYP77262.1"/>
    </source>
</evidence>
<dbReference type="PROSITE" id="PS50206">
    <property type="entry name" value="RHODANESE_3"/>
    <property type="match status" value="1"/>
</dbReference>
<reference evidence="2 3" key="1">
    <citation type="submission" date="2019-07" db="EMBL/GenBank/DDBJ databases">
        <title>Genomic Encyclopedia of Archaeal and Bacterial Type Strains, Phase II (KMG-II): from individual species to whole genera.</title>
        <authorList>
            <person name="Goeker M."/>
        </authorList>
    </citation>
    <scope>NUCLEOTIDE SEQUENCE [LARGE SCALE GENOMIC DNA]</scope>
    <source>
        <strain evidence="2 3">DSM 17527</strain>
    </source>
</reference>
<comment type="caution">
    <text evidence="2">The sequence shown here is derived from an EMBL/GenBank/DDBJ whole genome shotgun (WGS) entry which is preliminary data.</text>
</comment>
<name>A0A5S5CFH1_9FLAO</name>
<accession>A0A5S5CFH1</accession>
<dbReference type="Gene3D" id="3.40.250.10">
    <property type="entry name" value="Rhodanese-like domain"/>
    <property type="match status" value="1"/>
</dbReference>
<dbReference type="PANTHER" id="PTHR44086:SF10">
    <property type="entry name" value="THIOSULFATE SULFURTRANSFERASE_RHODANESE-LIKE DOMAIN-CONTAINING PROTEIN 3"/>
    <property type="match status" value="1"/>
</dbReference>
<feature type="domain" description="Rhodanese" evidence="1">
    <location>
        <begin position="46"/>
        <end position="137"/>
    </location>
</feature>
<organism evidence="2 3">
    <name type="scientific">Aquimarina intermedia</name>
    <dbReference type="NCBI Taxonomy" id="350814"/>
    <lineage>
        <taxon>Bacteria</taxon>
        <taxon>Pseudomonadati</taxon>
        <taxon>Bacteroidota</taxon>
        <taxon>Flavobacteriia</taxon>
        <taxon>Flavobacteriales</taxon>
        <taxon>Flavobacteriaceae</taxon>
        <taxon>Aquimarina</taxon>
    </lineage>
</organism>
<sequence>MMKYIICILLGCLGKDITAQSNLDALLHRYTDNSVPYISIEELVMCKDEAVVLDSRSKKEYAVSHIATSIFVDYENFTLDTFKKIYPNQNTLIVVYCSVGVRSHTTGKKLINAGYKNVKNLYGGIFEWKNMNLPIINRNAIETDSLHTYSEQWSKYSKNAINVF</sequence>
<dbReference type="SMART" id="SM00450">
    <property type="entry name" value="RHOD"/>
    <property type="match status" value="1"/>
</dbReference>
<evidence type="ECO:0000259" key="1">
    <source>
        <dbReference type="PROSITE" id="PS50206"/>
    </source>
</evidence>
<dbReference type="NCBIfam" id="NF045521">
    <property type="entry name" value="rhoda_near_glyco"/>
    <property type="match status" value="1"/>
</dbReference>
<dbReference type="AlphaFoldDB" id="A0A5S5CFH1"/>
<dbReference type="Pfam" id="PF00581">
    <property type="entry name" value="Rhodanese"/>
    <property type="match status" value="1"/>
</dbReference>
<dbReference type="CDD" id="cd00158">
    <property type="entry name" value="RHOD"/>
    <property type="match status" value="1"/>
</dbReference>
<keyword evidence="2" id="KW-0808">Transferase</keyword>
<dbReference type="RefSeq" id="WP_246131393.1">
    <property type="nucleotide sequence ID" value="NZ_VNHU01000001.1"/>
</dbReference>